<comment type="caution">
    <text evidence="1">The sequence shown here is derived from an EMBL/GenBank/DDBJ whole genome shotgun (WGS) entry which is preliminary data.</text>
</comment>
<dbReference type="EMBL" id="BAAAQM010000009">
    <property type="protein sequence ID" value="GAA1963395.1"/>
    <property type="molecule type" value="Genomic_DNA"/>
</dbReference>
<keyword evidence="2" id="KW-1185">Reference proteome</keyword>
<evidence type="ECO:0000313" key="2">
    <source>
        <dbReference type="Proteomes" id="UP001499854"/>
    </source>
</evidence>
<protein>
    <submittedName>
        <fullName evidence="1">Uncharacterized protein</fullName>
    </submittedName>
</protein>
<reference evidence="2" key="1">
    <citation type="journal article" date="2019" name="Int. J. Syst. Evol. Microbiol.">
        <title>The Global Catalogue of Microorganisms (GCM) 10K type strain sequencing project: providing services to taxonomists for standard genome sequencing and annotation.</title>
        <authorList>
            <consortium name="The Broad Institute Genomics Platform"/>
            <consortium name="The Broad Institute Genome Sequencing Center for Infectious Disease"/>
            <person name="Wu L."/>
            <person name="Ma J."/>
        </authorList>
    </citation>
    <scope>NUCLEOTIDE SEQUENCE [LARGE SCALE GENOMIC DNA]</scope>
    <source>
        <strain evidence="2">JCM 16013</strain>
    </source>
</reference>
<evidence type="ECO:0000313" key="1">
    <source>
        <dbReference type="EMBL" id="GAA1963395.1"/>
    </source>
</evidence>
<organism evidence="1 2">
    <name type="scientific">Catenulispora subtropica</name>
    <dbReference type="NCBI Taxonomy" id="450798"/>
    <lineage>
        <taxon>Bacteria</taxon>
        <taxon>Bacillati</taxon>
        <taxon>Actinomycetota</taxon>
        <taxon>Actinomycetes</taxon>
        <taxon>Catenulisporales</taxon>
        <taxon>Catenulisporaceae</taxon>
        <taxon>Catenulispora</taxon>
    </lineage>
</organism>
<proteinExistence type="predicted"/>
<sequence>MTDMDPLVPVLTGLVVDLTWFLDSCDDDTLNPDDAVKMLESVVWVLHRLPEAQRSRFLQVLQELAEAETDPGRRTFLQEFPESFDLLDDVQ</sequence>
<dbReference type="Proteomes" id="UP001499854">
    <property type="component" value="Unassembled WGS sequence"/>
</dbReference>
<accession>A0ABP5CL86</accession>
<gene>
    <name evidence="1" type="ORF">GCM10009838_20530</name>
</gene>
<name>A0ABP5CL86_9ACTN</name>